<dbReference type="Proteomes" id="UP000747399">
    <property type="component" value="Unassembled WGS sequence"/>
</dbReference>
<dbReference type="EMBL" id="BNCO01000024">
    <property type="protein sequence ID" value="GIL56352.1"/>
    <property type="molecule type" value="Genomic_DNA"/>
</dbReference>
<feature type="region of interest" description="Disordered" evidence="1">
    <location>
        <begin position="44"/>
        <end position="65"/>
    </location>
</feature>
<organism evidence="2 3">
    <name type="scientific">Volvox africanus</name>
    <dbReference type="NCBI Taxonomy" id="51714"/>
    <lineage>
        <taxon>Eukaryota</taxon>
        <taxon>Viridiplantae</taxon>
        <taxon>Chlorophyta</taxon>
        <taxon>core chlorophytes</taxon>
        <taxon>Chlorophyceae</taxon>
        <taxon>CS clade</taxon>
        <taxon>Chlamydomonadales</taxon>
        <taxon>Volvocaceae</taxon>
        <taxon>Volvox</taxon>
    </lineage>
</organism>
<sequence length="110" mass="11457">FLQYFLYCCGSCTGASGALSPYDTMGWASLYPAEGVGGAATTPTADGIVSAPKGARPRREKGGAPAAAWTSAAVNELPDSLETWAHRILDVALLHHCDLVHYQSTVAMAS</sequence>
<evidence type="ECO:0000313" key="3">
    <source>
        <dbReference type="Proteomes" id="UP000747399"/>
    </source>
</evidence>
<reference evidence="2" key="1">
    <citation type="journal article" date="2021" name="Proc. Natl. Acad. Sci. U.S.A.">
        <title>Three genomes in the algal genus Volvox reveal the fate of a haploid sex-determining region after a transition to homothallism.</title>
        <authorList>
            <person name="Yamamoto K."/>
            <person name="Hamaji T."/>
            <person name="Kawai-Toyooka H."/>
            <person name="Matsuzaki R."/>
            <person name="Takahashi F."/>
            <person name="Nishimura Y."/>
            <person name="Kawachi M."/>
            <person name="Noguchi H."/>
            <person name="Minakuchi Y."/>
            <person name="Umen J.G."/>
            <person name="Toyoda A."/>
            <person name="Nozaki H."/>
        </authorList>
    </citation>
    <scope>NUCLEOTIDE SEQUENCE</scope>
    <source>
        <strain evidence="2">NIES-3780</strain>
    </source>
</reference>
<name>A0A8J4F1P3_9CHLO</name>
<keyword evidence="3" id="KW-1185">Reference proteome</keyword>
<accession>A0A8J4F1P3</accession>
<feature type="non-terminal residue" evidence="2">
    <location>
        <position position="1"/>
    </location>
</feature>
<comment type="caution">
    <text evidence="2">The sequence shown here is derived from an EMBL/GenBank/DDBJ whole genome shotgun (WGS) entry which is preliminary data.</text>
</comment>
<dbReference type="AlphaFoldDB" id="A0A8J4F1P3"/>
<proteinExistence type="predicted"/>
<evidence type="ECO:0000256" key="1">
    <source>
        <dbReference type="SAM" id="MobiDB-lite"/>
    </source>
</evidence>
<feature type="non-terminal residue" evidence="2">
    <location>
        <position position="110"/>
    </location>
</feature>
<evidence type="ECO:0000313" key="2">
    <source>
        <dbReference type="EMBL" id="GIL56352.1"/>
    </source>
</evidence>
<protein>
    <submittedName>
        <fullName evidence="2">Uncharacterized protein</fullName>
    </submittedName>
</protein>
<gene>
    <name evidence="2" type="ORF">Vafri_11726</name>
</gene>